<name>A0A916NBK7_9FLAO</name>
<dbReference type="PANTHER" id="PTHR13939:SF0">
    <property type="entry name" value="NMN AMIDOHYDROLASE-LIKE PROTEIN YFAY"/>
    <property type="match status" value="1"/>
</dbReference>
<dbReference type="Gene3D" id="3.30.70.2860">
    <property type="match status" value="1"/>
</dbReference>
<dbReference type="CDD" id="cd00885">
    <property type="entry name" value="cinA"/>
    <property type="match status" value="1"/>
</dbReference>
<dbReference type="SMART" id="SM00852">
    <property type="entry name" value="MoCF_biosynth"/>
    <property type="match status" value="1"/>
</dbReference>
<dbReference type="Pfam" id="PF02464">
    <property type="entry name" value="CinA"/>
    <property type="match status" value="1"/>
</dbReference>
<dbReference type="HAMAP" id="MF_00226_B">
    <property type="entry name" value="CinA_B"/>
    <property type="match status" value="1"/>
</dbReference>
<dbReference type="NCBIfam" id="TIGR00200">
    <property type="entry name" value="cinA_nterm"/>
    <property type="match status" value="1"/>
</dbReference>
<accession>A0A916NBK7</accession>
<dbReference type="RefSeq" id="WP_258542423.1">
    <property type="nucleotide sequence ID" value="NZ_OU015584.1"/>
</dbReference>
<keyword evidence="3" id="KW-0378">Hydrolase</keyword>
<dbReference type="NCBIfam" id="TIGR00177">
    <property type="entry name" value="molyb_syn"/>
    <property type="match status" value="1"/>
</dbReference>
<dbReference type="InterPro" id="IPR041424">
    <property type="entry name" value="CinA_KH"/>
</dbReference>
<evidence type="ECO:0000256" key="1">
    <source>
        <dbReference type="HAMAP-Rule" id="MF_00226"/>
    </source>
</evidence>
<dbReference type="SUPFAM" id="SSF142433">
    <property type="entry name" value="CinA-like"/>
    <property type="match status" value="1"/>
</dbReference>
<evidence type="ECO:0000313" key="4">
    <source>
        <dbReference type="Proteomes" id="UP000683507"/>
    </source>
</evidence>
<dbReference type="InterPro" id="IPR001453">
    <property type="entry name" value="MoaB/Mog_dom"/>
</dbReference>
<dbReference type="NCBIfam" id="TIGR00199">
    <property type="entry name" value="PncC_domain"/>
    <property type="match status" value="1"/>
</dbReference>
<keyword evidence="4" id="KW-1185">Reference proteome</keyword>
<dbReference type="SUPFAM" id="SSF53218">
    <property type="entry name" value="Molybdenum cofactor biosynthesis proteins"/>
    <property type="match status" value="1"/>
</dbReference>
<evidence type="ECO:0000259" key="2">
    <source>
        <dbReference type="SMART" id="SM00852"/>
    </source>
</evidence>
<dbReference type="Proteomes" id="UP000683507">
    <property type="component" value="Chromosome"/>
</dbReference>
<dbReference type="InterPro" id="IPR008136">
    <property type="entry name" value="CinA_C"/>
</dbReference>
<proteinExistence type="inferred from homology"/>
<dbReference type="Gene3D" id="3.90.950.20">
    <property type="entry name" value="CinA-like"/>
    <property type="match status" value="1"/>
</dbReference>
<feature type="domain" description="MoaB/Mog" evidence="2">
    <location>
        <begin position="4"/>
        <end position="171"/>
    </location>
</feature>
<protein>
    <recommendedName>
        <fullName evidence="1">CinA-like protein</fullName>
    </recommendedName>
</protein>
<dbReference type="PANTHER" id="PTHR13939">
    <property type="entry name" value="NICOTINAMIDE-NUCLEOTIDE AMIDOHYDROLASE PNCC"/>
    <property type="match status" value="1"/>
</dbReference>
<dbReference type="PIRSF" id="PIRSF006728">
    <property type="entry name" value="CinA"/>
    <property type="match status" value="1"/>
</dbReference>
<dbReference type="NCBIfam" id="NF001813">
    <property type="entry name" value="PRK00549.1"/>
    <property type="match status" value="1"/>
</dbReference>
<dbReference type="InterPro" id="IPR036653">
    <property type="entry name" value="CinA-like_C"/>
</dbReference>
<dbReference type="InterPro" id="IPR050101">
    <property type="entry name" value="CinA"/>
</dbReference>
<gene>
    <name evidence="3" type="primary">pncC</name>
    <name evidence="3" type="ORF">CRYO30217_02192</name>
</gene>
<sequence>MRAKIVNIGDELLIGQTINTNAAWMGEQLDLLGIKVVSSIAIADTREAILEELESASKDAQVILITGGLGPTKDDITKHTLCEYFDSELILNEEVLEGIEEYFKSKGREMLQVNRDQALLPEKCEVLINTRGTASGMWFQKDGVIYVSMPGVPYEMRYLMIHEILPRLKAKSDGGIYHYTVKTIGVGESYLAEEIKEWENELRAEGLKLAYLPSPGIVKLRISGFGSSEKDVKDKVHSYADKLEELIPQYIFGYNKDQLSEIVGIKLLAKEKTLGICESCTGGYLSHLLTSVSGSSAYYEGSMVTYSNELKMRILGVKKETLEEYGAVSEPVVEEMVKGGLKAFGTDYTIAISGIAGPTGGTPDKPVGTVCIAVGSNDEIRTFTFLFGKSRERNIHMSAIYALNELRKMLDD</sequence>
<dbReference type="Pfam" id="PF00994">
    <property type="entry name" value="MoCF_biosynth"/>
    <property type="match status" value="1"/>
</dbReference>
<dbReference type="InterPro" id="IPR008135">
    <property type="entry name" value="Competence-induced_CinA"/>
</dbReference>
<evidence type="ECO:0000313" key="3">
    <source>
        <dbReference type="EMBL" id="CAG5083422.1"/>
    </source>
</evidence>
<reference evidence="3" key="1">
    <citation type="submission" date="2021-04" db="EMBL/GenBank/DDBJ databases">
        <authorList>
            <person name="Rodrigo-Torres L."/>
            <person name="Arahal R. D."/>
            <person name="Lucena T."/>
        </authorList>
    </citation>
    <scope>NUCLEOTIDE SEQUENCE</scope>
    <source>
        <strain evidence="3">AS29M-1</strain>
    </source>
</reference>
<organism evidence="3 4">
    <name type="scientific">Parvicella tangerina</name>
    <dbReference type="NCBI Taxonomy" id="2829795"/>
    <lineage>
        <taxon>Bacteria</taxon>
        <taxon>Pseudomonadati</taxon>
        <taxon>Bacteroidota</taxon>
        <taxon>Flavobacteriia</taxon>
        <taxon>Flavobacteriales</taxon>
        <taxon>Parvicellaceae</taxon>
        <taxon>Parvicella</taxon>
    </lineage>
</organism>
<dbReference type="GO" id="GO:0016787">
    <property type="term" value="F:hydrolase activity"/>
    <property type="evidence" value="ECO:0007669"/>
    <property type="project" value="UniProtKB-KW"/>
</dbReference>
<dbReference type="KEGG" id="ptan:CRYO30217_02192"/>
<dbReference type="InterPro" id="IPR036425">
    <property type="entry name" value="MoaB/Mog-like_dom_sf"/>
</dbReference>
<comment type="similarity">
    <text evidence="1">Belongs to the CinA family.</text>
</comment>
<dbReference type="AlphaFoldDB" id="A0A916NBK7"/>
<dbReference type="EMBL" id="OU015584">
    <property type="protein sequence ID" value="CAG5083422.1"/>
    <property type="molecule type" value="Genomic_DNA"/>
</dbReference>
<dbReference type="Gene3D" id="3.40.980.10">
    <property type="entry name" value="MoaB/Mog-like domain"/>
    <property type="match status" value="1"/>
</dbReference>
<dbReference type="Pfam" id="PF18146">
    <property type="entry name" value="CinA_KH"/>
    <property type="match status" value="1"/>
</dbReference>